<dbReference type="GO" id="GO:0016787">
    <property type="term" value="F:hydrolase activity"/>
    <property type="evidence" value="ECO:0007669"/>
    <property type="project" value="UniProtKB-KW"/>
</dbReference>
<comment type="caution">
    <text evidence="2">The sequence shown here is derived from an EMBL/GenBank/DDBJ whole genome shotgun (WGS) entry which is preliminary data.</text>
</comment>
<dbReference type="SUPFAM" id="SSF53474">
    <property type="entry name" value="alpha/beta-Hydrolases"/>
    <property type="match status" value="1"/>
</dbReference>
<dbReference type="PANTHER" id="PTHR43265">
    <property type="entry name" value="ESTERASE ESTD"/>
    <property type="match status" value="1"/>
</dbReference>
<gene>
    <name evidence="2" type="ORF">ICL07_05260</name>
</gene>
<keyword evidence="2" id="KW-0378">Hydrolase</keyword>
<protein>
    <submittedName>
        <fullName evidence="2">Alpha/beta fold hydrolase</fullName>
    </submittedName>
</protein>
<dbReference type="PANTHER" id="PTHR43265:SF1">
    <property type="entry name" value="ESTERASE ESTD"/>
    <property type="match status" value="1"/>
</dbReference>
<accession>A0ABR7TK28</accession>
<feature type="domain" description="Serine aminopeptidase S33" evidence="1">
    <location>
        <begin position="193"/>
        <end position="436"/>
    </location>
</feature>
<name>A0ABR7TK28_9BACT</name>
<organism evidence="2 3">
    <name type="scientific">Chitinophaga qingshengii</name>
    <dbReference type="NCBI Taxonomy" id="1569794"/>
    <lineage>
        <taxon>Bacteria</taxon>
        <taxon>Pseudomonadati</taxon>
        <taxon>Bacteroidota</taxon>
        <taxon>Chitinophagia</taxon>
        <taxon>Chitinophagales</taxon>
        <taxon>Chitinophagaceae</taxon>
        <taxon>Chitinophaga</taxon>
    </lineage>
</organism>
<evidence type="ECO:0000259" key="1">
    <source>
        <dbReference type="Pfam" id="PF12146"/>
    </source>
</evidence>
<sequence length="471" mass="51107">MKRYYFLLMLLVINFSLKAQDLKGFWIGTLKLMGEEPPEVAFEITANAQGQLQSRIHILNQKVFDVATEHLVATGGRLEMDIPAMSTRFEGSLVNDSTISGFFLMNDKRKFTLNLGKRASLPVAKLKRPQEPVPPLPYQEEDILFPNTAAGVTLAGTLSLPAGKGPFPAVVLISGSGANDRNETIFTHKVFLVLADYLTRAGIAVLRADDRGVGKSTGDYESATNEDLAADALAGVQYLHTRKEILSRGIGLIGHSLGGDIAPIAALSPEVAYAVLMAGTASDMETAVKEAVAVMGERSGATPAAIKINARLIHDVFSIIKSEPNDSVAKIRIAAALLPLDKEIAQLSARDREIMELTQPLHVEEFLQFLSGPRRADLLRNQAGVLKRVKCPVLAINGSKDVQVLPKELKRIEKALKAGGNQQVTIKAFEGKNHLFQNAKTGLLSEYPDIEETIAPDVLAYVAAWIKNKVQ</sequence>
<dbReference type="InterPro" id="IPR022742">
    <property type="entry name" value="Hydrolase_4"/>
</dbReference>
<dbReference type="Gene3D" id="3.40.50.1820">
    <property type="entry name" value="alpha/beta hydrolase"/>
    <property type="match status" value="1"/>
</dbReference>
<evidence type="ECO:0000313" key="2">
    <source>
        <dbReference type="EMBL" id="MBC9929774.1"/>
    </source>
</evidence>
<dbReference type="Proteomes" id="UP000659124">
    <property type="component" value="Unassembled WGS sequence"/>
</dbReference>
<reference evidence="2 3" key="1">
    <citation type="submission" date="2020-09" db="EMBL/GenBank/DDBJ databases">
        <title>Genome sequences of type strains of Chitinophaga qingshengii and Chitinophaga varians.</title>
        <authorList>
            <person name="Kittiwongwattana C."/>
        </authorList>
    </citation>
    <scope>NUCLEOTIDE SEQUENCE [LARGE SCALE GENOMIC DNA]</scope>
    <source>
        <strain evidence="2 3">JCM 30026</strain>
    </source>
</reference>
<dbReference type="InterPro" id="IPR053145">
    <property type="entry name" value="AB_hydrolase_Est10"/>
</dbReference>
<dbReference type="RefSeq" id="WP_188086871.1">
    <property type="nucleotide sequence ID" value="NZ_JACVFC010000001.1"/>
</dbReference>
<keyword evidence="3" id="KW-1185">Reference proteome</keyword>
<dbReference type="InterPro" id="IPR029058">
    <property type="entry name" value="AB_hydrolase_fold"/>
</dbReference>
<proteinExistence type="predicted"/>
<dbReference type="Pfam" id="PF12146">
    <property type="entry name" value="Hydrolase_4"/>
    <property type="match status" value="1"/>
</dbReference>
<evidence type="ECO:0000313" key="3">
    <source>
        <dbReference type="Proteomes" id="UP000659124"/>
    </source>
</evidence>
<dbReference type="EMBL" id="JACVFC010000001">
    <property type="protein sequence ID" value="MBC9929774.1"/>
    <property type="molecule type" value="Genomic_DNA"/>
</dbReference>